<evidence type="ECO:0000256" key="11">
    <source>
        <dbReference type="ARBA" id="ARBA00023235"/>
    </source>
</evidence>
<dbReference type="NCBIfam" id="TIGR00643">
    <property type="entry name" value="recG"/>
    <property type="match status" value="1"/>
</dbReference>
<dbReference type="Gene3D" id="2.40.50.140">
    <property type="entry name" value="Nucleic acid-binding proteins"/>
    <property type="match status" value="1"/>
</dbReference>
<evidence type="ECO:0000259" key="18">
    <source>
        <dbReference type="PROSITE" id="PS51194"/>
    </source>
</evidence>
<dbReference type="PROSITE" id="PS51192">
    <property type="entry name" value="HELICASE_ATP_BIND_1"/>
    <property type="match status" value="1"/>
</dbReference>
<dbReference type="SMART" id="SM00490">
    <property type="entry name" value="HELICc"/>
    <property type="match status" value="1"/>
</dbReference>
<dbReference type="Pfam" id="PF17191">
    <property type="entry name" value="RecG_wedge"/>
    <property type="match status" value="1"/>
</dbReference>
<protein>
    <recommendedName>
        <fullName evidence="2 15">ATP-dependent DNA helicase RecG</fullName>
        <ecNumber evidence="13 15">5.6.2.4</ecNumber>
    </recommendedName>
</protein>
<dbReference type="InterPro" id="IPR001650">
    <property type="entry name" value="Helicase_C-like"/>
</dbReference>
<feature type="region of interest" description="Disordered" evidence="16">
    <location>
        <begin position="193"/>
        <end position="218"/>
    </location>
</feature>
<evidence type="ECO:0000313" key="20">
    <source>
        <dbReference type="Proteomes" id="UP000001916"/>
    </source>
</evidence>
<evidence type="ECO:0000313" key="19">
    <source>
        <dbReference type="EMBL" id="ADH63352.1"/>
    </source>
</evidence>
<dbReference type="CDD" id="cd04488">
    <property type="entry name" value="RecG_wedge_OBF"/>
    <property type="match status" value="1"/>
</dbReference>
<evidence type="ECO:0000256" key="8">
    <source>
        <dbReference type="ARBA" id="ARBA00023125"/>
    </source>
</evidence>
<keyword evidence="7 15" id="KW-0067">ATP-binding</keyword>
<gene>
    <name evidence="19" type="ordered locus">Mesil_1459</name>
</gene>
<evidence type="ECO:0000256" key="3">
    <source>
        <dbReference type="ARBA" id="ARBA00022741"/>
    </source>
</evidence>
<dbReference type="InterPro" id="IPR045562">
    <property type="entry name" value="RecG_dom3_C"/>
</dbReference>
<dbReference type="OrthoDB" id="9804325at2"/>
<evidence type="ECO:0000256" key="9">
    <source>
        <dbReference type="ARBA" id="ARBA00023172"/>
    </source>
</evidence>
<dbReference type="SUPFAM" id="SSF50249">
    <property type="entry name" value="Nucleic acid-binding proteins"/>
    <property type="match status" value="1"/>
</dbReference>
<feature type="compositionally biased region" description="Pro residues" evidence="16">
    <location>
        <begin position="203"/>
        <end position="215"/>
    </location>
</feature>
<dbReference type="NCBIfam" id="NF008168">
    <property type="entry name" value="PRK10917.2-2"/>
    <property type="match status" value="1"/>
</dbReference>
<evidence type="ECO:0000256" key="7">
    <source>
        <dbReference type="ARBA" id="ARBA00022840"/>
    </source>
</evidence>
<dbReference type="AlphaFoldDB" id="D7BEZ9"/>
<dbReference type="InterPro" id="IPR027417">
    <property type="entry name" value="P-loop_NTPase"/>
</dbReference>
<keyword evidence="6 15" id="KW-0347">Helicase</keyword>
<evidence type="ECO:0000256" key="6">
    <source>
        <dbReference type="ARBA" id="ARBA00022806"/>
    </source>
</evidence>
<evidence type="ECO:0000256" key="2">
    <source>
        <dbReference type="ARBA" id="ARBA00017846"/>
    </source>
</evidence>
<comment type="catalytic activity">
    <reaction evidence="14 15">
        <text>ATP + H2O = ADP + phosphate + H(+)</text>
        <dbReference type="Rhea" id="RHEA:13065"/>
        <dbReference type="ChEBI" id="CHEBI:15377"/>
        <dbReference type="ChEBI" id="CHEBI:15378"/>
        <dbReference type="ChEBI" id="CHEBI:30616"/>
        <dbReference type="ChEBI" id="CHEBI:43474"/>
        <dbReference type="ChEBI" id="CHEBI:456216"/>
        <dbReference type="EC" id="5.6.2.4"/>
    </reaction>
</comment>
<feature type="domain" description="Helicase C-terminal" evidence="18">
    <location>
        <begin position="668"/>
        <end position="831"/>
    </location>
</feature>
<dbReference type="Proteomes" id="UP000001916">
    <property type="component" value="Chromosome"/>
</dbReference>
<dbReference type="Pfam" id="PF00270">
    <property type="entry name" value="DEAD"/>
    <property type="match status" value="1"/>
</dbReference>
<dbReference type="EMBL" id="CP002042">
    <property type="protein sequence ID" value="ADH63352.1"/>
    <property type="molecule type" value="Genomic_DNA"/>
</dbReference>
<dbReference type="GO" id="GO:0006281">
    <property type="term" value="P:DNA repair"/>
    <property type="evidence" value="ECO:0007669"/>
    <property type="project" value="UniProtKB-UniRule"/>
</dbReference>
<reference evidence="19 20" key="1">
    <citation type="journal article" date="2010" name="Stand. Genomic Sci.">
        <title>Complete genome sequence of Meiothermus silvanus type strain (VI-R2).</title>
        <authorList>
            <person name="Sikorski J."/>
            <person name="Tindall B.J."/>
            <person name="Lowry S."/>
            <person name="Lucas S."/>
            <person name="Nolan M."/>
            <person name="Copeland A."/>
            <person name="Glavina Del Rio T."/>
            <person name="Tice H."/>
            <person name="Cheng J.F."/>
            <person name="Han C."/>
            <person name="Pitluck S."/>
            <person name="Liolios K."/>
            <person name="Ivanova N."/>
            <person name="Mavromatis K."/>
            <person name="Mikhailova N."/>
            <person name="Pati A."/>
            <person name="Goodwin L."/>
            <person name="Chen A."/>
            <person name="Palaniappan K."/>
            <person name="Land M."/>
            <person name="Hauser L."/>
            <person name="Chang Y.J."/>
            <person name="Jeffries C.D."/>
            <person name="Rohde M."/>
            <person name="Goker M."/>
            <person name="Woyke T."/>
            <person name="Bristow J."/>
            <person name="Eisen J.A."/>
            <person name="Markowitz V."/>
            <person name="Hugenholtz P."/>
            <person name="Kyrpides N.C."/>
            <person name="Klenk H.P."/>
            <person name="Lapidus A."/>
        </authorList>
    </citation>
    <scope>NUCLEOTIDE SEQUENCE [LARGE SCALE GENOMIC DNA]</scope>
    <source>
        <strain evidence="20">ATCC 700542 / DSM 9946 / VI-R2</strain>
    </source>
</reference>
<dbReference type="KEGG" id="msv:Mesil_1459"/>
<keyword evidence="9 15" id="KW-0233">DNA recombination</keyword>
<name>D7BEZ9_ALLS1</name>
<evidence type="ECO:0000256" key="5">
    <source>
        <dbReference type="ARBA" id="ARBA00022801"/>
    </source>
</evidence>
<evidence type="ECO:0000259" key="17">
    <source>
        <dbReference type="PROSITE" id="PS51192"/>
    </source>
</evidence>
<feature type="domain" description="Helicase ATP-binding" evidence="17">
    <location>
        <begin position="491"/>
        <end position="650"/>
    </location>
</feature>
<dbReference type="GO" id="GO:0043138">
    <property type="term" value="F:3'-5' DNA helicase activity"/>
    <property type="evidence" value="ECO:0007669"/>
    <property type="project" value="UniProtKB-EC"/>
</dbReference>
<dbReference type="InterPro" id="IPR012340">
    <property type="entry name" value="NA-bd_OB-fold"/>
</dbReference>
<dbReference type="Gene3D" id="3.40.50.300">
    <property type="entry name" value="P-loop containing nucleotide triphosphate hydrolases"/>
    <property type="match status" value="2"/>
</dbReference>
<evidence type="ECO:0000256" key="10">
    <source>
        <dbReference type="ARBA" id="ARBA00023204"/>
    </source>
</evidence>
<dbReference type="GO" id="GO:0003677">
    <property type="term" value="F:DNA binding"/>
    <property type="evidence" value="ECO:0007669"/>
    <property type="project" value="UniProtKB-KW"/>
</dbReference>
<keyword evidence="5 15" id="KW-0378">Hydrolase</keyword>
<keyword evidence="3 15" id="KW-0547">Nucleotide-binding</keyword>
<dbReference type="InterPro" id="IPR047112">
    <property type="entry name" value="RecG/Mfd"/>
</dbReference>
<keyword evidence="20" id="KW-1185">Reference proteome</keyword>
<evidence type="ECO:0000256" key="4">
    <source>
        <dbReference type="ARBA" id="ARBA00022763"/>
    </source>
</evidence>
<dbReference type="InterPro" id="IPR014001">
    <property type="entry name" value="Helicase_ATP-bd"/>
</dbReference>
<dbReference type="GO" id="GO:0006310">
    <property type="term" value="P:DNA recombination"/>
    <property type="evidence" value="ECO:0007669"/>
    <property type="project" value="UniProtKB-UniRule"/>
</dbReference>
<dbReference type="GO" id="GO:0005524">
    <property type="term" value="F:ATP binding"/>
    <property type="evidence" value="ECO:0007669"/>
    <property type="project" value="UniProtKB-KW"/>
</dbReference>
<dbReference type="SUPFAM" id="SSF52540">
    <property type="entry name" value="P-loop containing nucleoside triphosphate hydrolases"/>
    <property type="match status" value="2"/>
</dbReference>
<comment type="catalytic activity">
    <reaction evidence="12 15">
        <text>Couples ATP hydrolysis with the unwinding of duplex DNA by translocating in the 3'-5' direction.</text>
        <dbReference type="EC" id="5.6.2.4"/>
    </reaction>
</comment>
<evidence type="ECO:0000256" key="16">
    <source>
        <dbReference type="SAM" id="MobiDB-lite"/>
    </source>
</evidence>
<evidence type="ECO:0000256" key="15">
    <source>
        <dbReference type="RuleBase" id="RU363016"/>
    </source>
</evidence>
<dbReference type="EC" id="5.6.2.4" evidence="13 15"/>
<dbReference type="eggNOG" id="COG1200">
    <property type="taxonomic scope" value="Bacteria"/>
</dbReference>
<keyword evidence="10 15" id="KW-0234">DNA repair</keyword>
<dbReference type="SMART" id="SM00487">
    <property type="entry name" value="DEXDc"/>
    <property type="match status" value="1"/>
</dbReference>
<dbReference type="InterPro" id="IPR004609">
    <property type="entry name" value="ATP-dep_DNA_helicase_RecG"/>
</dbReference>
<dbReference type="Pfam" id="PF00271">
    <property type="entry name" value="Helicase_C"/>
    <property type="match status" value="1"/>
</dbReference>
<accession>D7BEZ9</accession>
<dbReference type="NCBIfam" id="NF008165">
    <property type="entry name" value="PRK10917.1-3"/>
    <property type="match status" value="1"/>
</dbReference>
<proteinExistence type="inferred from homology"/>
<dbReference type="STRING" id="526227.Mesil_1459"/>
<evidence type="ECO:0000256" key="14">
    <source>
        <dbReference type="ARBA" id="ARBA00048988"/>
    </source>
</evidence>
<dbReference type="GO" id="GO:0016887">
    <property type="term" value="F:ATP hydrolysis activity"/>
    <property type="evidence" value="ECO:0007669"/>
    <property type="project" value="RHEA"/>
</dbReference>
<keyword evidence="4 15" id="KW-0227">DNA damage</keyword>
<evidence type="ECO:0000256" key="1">
    <source>
        <dbReference type="ARBA" id="ARBA00007504"/>
    </source>
</evidence>
<dbReference type="InterPro" id="IPR033454">
    <property type="entry name" value="RecG_wedge"/>
</dbReference>
<comment type="similarity">
    <text evidence="1 15">Belongs to the helicase family. RecG subfamily.</text>
</comment>
<dbReference type="PANTHER" id="PTHR47964">
    <property type="entry name" value="ATP-DEPENDENT DNA HELICASE HOMOLOG RECG, CHLOROPLASTIC"/>
    <property type="match status" value="1"/>
</dbReference>
<comment type="function">
    <text evidence="15">Plays a critical role in recombination and DNA repair. Helps process Holliday junction intermediates to mature products by catalyzing branch migration. Has replication fork regression activity, unwinds stalled or blocked replication forks to make a HJ that can be resolved. Has a DNA unwinding activity characteristic of a DNA helicase with 3'-5' polarity.</text>
</comment>
<keyword evidence="11" id="KW-0413">Isomerase</keyword>
<organism evidence="19 20">
    <name type="scientific">Allomeiothermus silvanus (strain ATCC 700542 / DSM 9946 / NBRC 106475 / NCIMB 13440 / VI-R2)</name>
    <name type="common">Thermus silvanus</name>
    <dbReference type="NCBI Taxonomy" id="526227"/>
    <lineage>
        <taxon>Bacteria</taxon>
        <taxon>Thermotogati</taxon>
        <taxon>Deinococcota</taxon>
        <taxon>Deinococci</taxon>
        <taxon>Thermales</taxon>
        <taxon>Thermaceae</taxon>
        <taxon>Allomeiothermus</taxon>
    </lineage>
</organism>
<dbReference type="InterPro" id="IPR011545">
    <property type="entry name" value="DEAD/DEAH_box_helicase_dom"/>
</dbReference>
<evidence type="ECO:0000256" key="13">
    <source>
        <dbReference type="ARBA" id="ARBA00034808"/>
    </source>
</evidence>
<evidence type="ECO:0000256" key="12">
    <source>
        <dbReference type="ARBA" id="ARBA00034617"/>
    </source>
</evidence>
<dbReference type="PROSITE" id="PS51194">
    <property type="entry name" value="HELICASE_CTER"/>
    <property type="match status" value="1"/>
</dbReference>
<dbReference type="Pfam" id="PF19833">
    <property type="entry name" value="RecG_dom3_C"/>
    <property type="match status" value="1"/>
</dbReference>
<dbReference type="CDD" id="cd17992">
    <property type="entry name" value="DEXHc_RecG"/>
    <property type="match status" value="1"/>
</dbReference>
<keyword evidence="8" id="KW-0238">DNA-binding</keyword>
<dbReference type="RefSeq" id="WP_013157921.1">
    <property type="nucleotide sequence ID" value="NC_014212.1"/>
</dbReference>
<sequence length="903" mass="101127">MAATRDELKERLLRPLRRELADGAQDRVVAGGLEKLAQNLAGPFPEVRRLLEGYRDLSQEERLGRLHKVIALLGGQTLISANEAAPQDVFAQRAKQQDVFAQRAKQQDVFAQRAKQQDVFAQRAKQQDVFAQRAKQQDVFAQRAKQQDVFAQRAKQQDVFAQRAKQQDVFAQRAKQQDVFAQRAKQQDVFARRAKQLAQPAAVPQPKPETTPPPEGLTLDSSVESIALGLGGKKKMSELGIRTLRDLLHNYPRRYEDRRALVSIREVHEGEKATVVGKVLTKEMVKTPRKGITLVQVRLMDAWGWKFTAVWFNQPWVLKSIQEGSSVIISGKVQKRGSQISLLVEYFENEEGESLSTGRIVPVYPAKEGISQAFLRRSAWRGLEAFPLLPDPLEPYLQADGAPSLDLPPLRWSLQQAHFPDSEENLARALERLKFDEYVLLELKVMIQSGGSGLLGRMFRVEPEMIQKFRSSLPFQLTQAQERVLGEILADMQSERQMARLVQGDVGSGKTAVAAAALYVAAQNGAQGALMAPTEILAKQHYANLQKYLFPLGVTVDLLVGSMSAGEKREALERLQSAHTDVVVGTHALIQEGVEFKDLGLAVIDEEHRFGVMQRRRLLKSRPDVLVMSATPIPRSLALTLYGDLEVSQIDELPPGRTPVKTKVLTHKLRHQAYAFARQEIAKGNQVFVVTPMIEEGDSEVTAELQAATRLAQELQELLPDVRIDLLHGKMRAEEKDAVMERFRYRHFDLLVSTTVIEVGVDIPQATVMVIENAERFGLAQLHQLRGRVGRGGLEAYCILIAGETSKKTMSRLRVIEESTDGFYIAEKDLELRGPGELRGVRQSGMPDLKLGDLVSDGEIIERARALAKRILESDPYLEHPKHALLKRELQARAEAIGFREVI</sequence>
<dbReference type="HOGENOM" id="CLU_005122_7_1_0"/>
<dbReference type="PANTHER" id="PTHR47964:SF1">
    <property type="entry name" value="ATP-DEPENDENT DNA HELICASE HOMOLOG RECG, CHLOROPLASTIC"/>
    <property type="match status" value="1"/>
</dbReference>